<keyword evidence="1" id="KW-0732">Signal</keyword>
<organism evidence="2 3">
    <name type="scientific">Xylocopilactobacillus apis</name>
    <dbReference type="NCBI Taxonomy" id="2932183"/>
    <lineage>
        <taxon>Bacteria</taxon>
        <taxon>Bacillati</taxon>
        <taxon>Bacillota</taxon>
        <taxon>Bacilli</taxon>
        <taxon>Lactobacillales</taxon>
        <taxon>Lactobacillaceae</taxon>
        <taxon>Xylocopilactobacillus</taxon>
    </lineage>
</organism>
<dbReference type="PROSITE" id="PS51257">
    <property type="entry name" value="PROKAR_LIPOPROTEIN"/>
    <property type="match status" value="1"/>
</dbReference>
<evidence type="ECO:0000256" key="1">
    <source>
        <dbReference type="SAM" id="SignalP"/>
    </source>
</evidence>
<feature type="chain" id="PRO_5043369931" description="Lipoprotein" evidence="1">
    <location>
        <begin position="23"/>
        <end position="146"/>
    </location>
</feature>
<dbReference type="RefSeq" id="WP_317695656.1">
    <property type="nucleotide sequence ID" value="NZ_AP026801.1"/>
</dbReference>
<dbReference type="AlphaFoldDB" id="A0AAU9CX32"/>
<dbReference type="KEGG" id="xak:KIMC2_15530"/>
<evidence type="ECO:0000313" key="2">
    <source>
        <dbReference type="EMBL" id="BDR56991.1"/>
    </source>
</evidence>
<gene>
    <name evidence="2" type="ORF">KIMC2_15530</name>
</gene>
<evidence type="ECO:0000313" key="3">
    <source>
        <dbReference type="Proteomes" id="UP001321804"/>
    </source>
</evidence>
<feature type="signal peptide" evidence="1">
    <location>
        <begin position="1"/>
        <end position="22"/>
    </location>
</feature>
<dbReference type="Proteomes" id="UP001321804">
    <property type="component" value="Chromosome"/>
</dbReference>
<name>A0AAU9CX32_9LACO</name>
<sequence>MRKTIQLLLVCLMAIGLAGCSASDKQTLMNYYDKMAEQKSTKTSISVNNKTLNVSKFNKLKKSDQKIFENIKHTSLSGQIYSDGTNGKGSFKLYGVDEKNPLIFIGNKKKFYLNAGYYKIYLQVLQILGSKVKKPDNSPLDILYVD</sequence>
<keyword evidence="3" id="KW-1185">Reference proteome</keyword>
<protein>
    <recommendedName>
        <fullName evidence="4">Lipoprotein</fullName>
    </recommendedName>
</protein>
<evidence type="ECO:0008006" key="4">
    <source>
        <dbReference type="Google" id="ProtNLM"/>
    </source>
</evidence>
<accession>A0AAU9CX32</accession>
<proteinExistence type="predicted"/>
<reference evidence="2 3" key="1">
    <citation type="journal article" date="2023" name="Microbiol. Spectr.">
        <title>Symbiosis of Carpenter Bees with Uncharacterized Lactic Acid Bacteria Showing NAD Auxotrophy.</title>
        <authorList>
            <person name="Kawasaki S."/>
            <person name="Ozawa K."/>
            <person name="Mori T."/>
            <person name="Yamamoto A."/>
            <person name="Ito M."/>
            <person name="Ohkuma M."/>
            <person name="Sakamoto M."/>
            <person name="Matsutani M."/>
        </authorList>
    </citation>
    <scope>NUCLEOTIDE SEQUENCE [LARGE SCALE GENOMIC DNA]</scope>
    <source>
        <strain evidence="2 3">KimC2</strain>
    </source>
</reference>
<dbReference type="EMBL" id="AP026801">
    <property type="protein sequence ID" value="BDR56991.1"/>
    <property type="molecule type" value="Genomic_DNA"/>
</dbReference>